<reference evidence="3" key="2">
    <citation type="submission" date="2020-11" db="EMBL/GenBank/DDBJ databases">
        <authorList>
            <person name="McCartney M.A."/>
            <person name="Auch B."/>
            <person name="Kono T."/>
            <person name="Mallez S."/>
            <person name="Becker A."/>
            <person name="Gohl D.M."/>
            <person name="Silverstein K.A.T."/>
            <person name="Koren S."/>
            <person name="Bechman K.B."/>
            <person name="Herman A."/>
            <person name="Abrahante J.E."/>
            <person name="Garbe J."/>
        </authorList>
    </citation>
    <scope>NUCLEOTIDE SEQUENCE</scope>
    <source>
        <strain evidence="3">Duluth1</strain>
        <tissue evidence="3">Whole animal</tissue>
    </source>
</reference>
<dbReference type="InterPro" id="IPR051693">
    <property type="entry name" value="UPF0046_metallophosphoest"/>
</dbReference>
<dbReference type="PANTHER" id="PTHR12905:SF0">
    <property type="entry name" value="CALCINEURIN-LIKE PHOSPHOESTERASE DOMAIN-CONTAINING PROTEIN"/>
    <property type="match status" value="1"/>
</dbReference>
<evidence type="ECO:0000256" key="1">
    <source>
        <dbReference type="ARBA" id="ARBA00007993"/>
    </source>
</evidence>
<dbReference type="Gene3D" id="3.60.21.10">
    <property type="match status" value="1"/>
</dbReference>
<protein>
    <recommendedName>
        <fullName evidence="2">Calcineurin-like phosphoesterase domain-containing protein</fullName>
    </recommendedName>
</protein>
<dbReference type="InterPro" id="IPR004843">
    <property type="entry name" value="Calcineurin-like_PHP"/>
</dbReference>
<organism evidence="3 4">
    <name type="scientific">Dreissena polymorpha</name>
    <name type="common">Zebra mussel</name>
    <name type="synonym">Mytilus polymorpha</name>
    <dbReference type="NCBI Taxonomy" id="45954"/>
    <lineage>
        <taxon>Eukaryota</taxon>
        <taxon>Metazoa</taxon>
        <taxon>Spiralia</taxon>
        <taxon>Lophotrochozoa</taxon>
        <taxon>Mollusca</taxon>
        <taxon>Bivalvia</taxon>
        <taxon>Autobranchia</taxon>
        <taxon>Heteroconchia</taxon>
        <taxon>Euheterodonta</taxon>
        <taxon>Imparidentia</taxon>
        <taxon>Neoheterodontei</taxon>
        <taxon>Myida</taxon>
        <taxon>Dreissenoidea</taxon>
        <taxon>Dreissenidae</taxon>
        <taxon>Dreissena</taxon>
    </lineage>
</organism>
<dbReference type="PANTHER" id="PTHR12905">
    <property type="entry name" value="METALLOPHOSPHOESTERASE"/>
    <property type="match status" value="1"/>
</dbReference>
<name>A0A9D4D4Z4_DREPO</name>
<dbReference type="PIRSF" id="PIRSF035808">
    <property type="entry name" value="Pdiesterase_Brain_239"/>
    <property type="match status" value="1"/>
</dbReference>
<dbReference type="SUPFAM" id="SSF56300">
    <property type="entry name" value="Metallo-dependent phosphatases"/>
    <property type="match status" value="1"/>
</dbReference>
<evidence type="ECO:0000313" key="3">
    <source>
        <dbReference type="EMBL" id="KAH3738269.1"/>
    </source>
</evidence>
<dbReference type="Pfam" id="PF00149">
    <property type="entry name" value="Metallophos"/>
    <property type="match status" value="1"/>
</dbReference>
<evidence type="ECO:0000313" key="4">
    <source>
        <dbReference type="Proteomes" id="UP000828390"/>
    </source>
</evidence>
<dbReference type="GO" id="GO:0016787">
    <property type="term" value="F:hydrolase activity"/>
    <property type="evidence" value="ECO:0007669"/>
    <property type="project" value="InterPro"/>
</dbReference>
<sequence>MTRPSVRDKLRVVCISDTHTRLERYPERVPSGDILLHAGDFTKHGLPIEVKQFNDFLGSMPHRVKVVIAGNHDLTFDDDLVKNRRDFLEHNFNINEDVFERKLAEFGVNTCKELLTNCVYLEDASVSVCGLNIYGSPWQPQFPNWGFYLSRGEACLQKWNLIPDDTDILITHGPPIGHGDASFFLRNRAGCVELLSTIQQRVQPKYHVFGHIHRGYGITTDDVTTFINASTCTMLFRPNNPPIVFDIPLPTGHTKDELASVQPCRLTRPL</sequence>
<feature type="domain" description="Calcineurin-like phosphoesterase" evidence="2">
    <location>
        <begin position="10"/>
        <end position="214"/>
    </location>
</feature>
<dbReference type="AlphaFoldDB" id="A0A9D4D4Z4"/>
<dbReference type="InterPro" id="IPR029052">
    <property type="entry name" value="Metallo-depent_PP-like"/>
</dbReference>
<dbReference type="EMBL" id="JAIWYP010000011">
    <property type="protein sequence ID" value="KAH3738269.1"/>
    <property type="molecule type" value="Genomic_DNA"/>
</dbReference>
<comment type="caution">
    <text evidence="3">The sequence shown here is derived from an EMBL/GenBank/DDBJ whole genome shotgun (WGS) entry which is preliminary data.</text>
</comment>
<gene>
    <name evidence="3" type="ORF">DPMN_044900</name>
</gene>
<dbReference type="CDD" id="cd07379">
    <property type="entry name" value="MPP_239FB"/>
    <property type="match status" value="1"/>
</dbReference>
<accession>A0A9D4D4Z4</accession>
<dbReference type="InterPro" id="IPR024201">
    <property type="entry name" value="Calcineurin-like_Pesterase"/>
</dbReference>
<evidence type="ECO:0000259" key="2">
    <source>
        <dbReference type="Pfam" id="PF00149"/>
    </source>
</evidence>
<keyword evidence="4" id="KW-1185">Reference proteome</keyword>
<proteinExistence type="inferred from homology"/>
<reference evidence="3" key="1">
    <citation type="journal article" date="2019" name="bioRxiv">
        <title>The Genome of the Zebra Mussel, Dreissena polymorpha: A Resource for Invasive Species Research.</title>
        <authorList>
            <person name="McCartney M.A."/>
            <person name="Auch B."/>
            <person name="Kono T."/>
            <person name="Mallez S."/>
            <person name="Zhang Y."/>
            <person name="Obille A."/>
            <person name="Becker A."/>
            <person name="Abrahante J.E."/>
            <person name="Garbe J."/>
            <person name="Badalamenti J.P."/>
            <person name="Herman A."/>
            <person name="Mangelson H."/>
            <person name="Liachko I."/>
            <person name="Sullivan S."/>
            <person name="Sone E.D."/>
            <person name="Koren S."/>
            <person name="Silverstein K.A.T."/>
            <person name="Beckman K.B."/>
            <person name="Gohl D.M."/>
        </authorList>
    </citation>
    <scope>NUCLEOTIDE SEQUENCE</scope>
    <source>
        <strain evidence="3">Duluth1</strain>
        <tissue evidence="3">Whole animal</tissue>
    </source>
</reference>
<dbReference type="Proteomes" id="UP000828390">
    <property type="component" value="Unassembled WGS sequence"/>
</dbReference>
<comment type="similarity">
    <text evidence="1">Belongs to the UPF0046 family.</text>
</comment>